<dbReference type="AlphaFoldDB" id="A0A6A6PTL7"/>
<dbReference type="RefSeq" id="XP_033589902.1">
    <property type="nucleotide sequence ID" value="XM_033733571.1"/>
</dbReference>
<evidence type="ECO:0000313" key="2">
    <source>
        <dbReference type="EMBL" id="KAF2483332.1"/>
    </source>
</evidence>
<dbReference type="EMBL" id="MU001635">
    <property type="protein sequence ID" value="KAF2483332.1"/>
    <property type="molecule type" value="Genomic_DNA"/>
</dbReference>
<accession>A0A6A6PTL7</accession>
<name>A0A6A6PTL7_9PEZI</name>
<feature type="region of interest" description="Disordered" evidence="1">
    <location>
        <begin position="1"/>
        <end position="25"/>
    </location>
</feature>
<dbReference type="GeneID" id="54474573"/>
<organism evidence="2 3">
    <name type="scientific">Neohortaea acidophila</name>
    <dbReference type="NCBI Taxonomy" id="245834"/>
    <lineage>
        <taxon>Eukaryota</taxon>
        <taxon>Fungi</taxon>
        <taxon>Dikarya</taxon>
        <taxon>Ascomycota</taxon>
        <taxon>Pezizomycotina</taxon>
        <taxon>Dothideomycetes</taxon>
        <taxon>Dothideomycetidae</taxon>
        <taxon>Mycosphaerellales</taxon>
        <taxon>Teratosphaeriaceae</taxon>
        <taxon>Neohortaea</taxon>
    </lineage>
</organism>
<keyword evidence="3" id="KW-1185">Reference proteome</keyword>
<protein>
    <submittedName>
        <fullName evidence="2">Uncharacterized protein</fullName>
    </submittedName>
</protein>
<sequence length="61" mass="6825">MKTTRRYGRAIHEHASGRARPPALAPHRGHCSIPCHAEAQESLRVIALQDLHFQPRPISPP</sequence>
<evidence type="ECO:0000256" key="1">
    <source>
        <dbReference type="SAM" id="MobiDB-lite"/>
    </source>
</evidence>
<evidence type="ECO:0000313" key="3">
    <source>
        <dbReference type="Proteomes" id="UP000799767"/>
    </source>
</evidence>
<dbReference type="Proteomes" id="UP000799767">
    <property type="component" value="Unassembled WGS sequence"/>
</dbReference>
<proteinExistence type="predicted"/>
<gene>
    <name evidence="2" type="ORF">BDY17DRAFT_297272</name>
</gene>
<reference evidence="2" key="1">
    <citation type="journal article" date="2020" name="Stud. Mycol.">
        <title>101 Dothideomycetes genomes: a test case for predicting lifestyles and emergence of pathogens.</title>
        <authorList>
            <person name="Haridas S."/>
            <person name="Albert R."/>
            <person name="Binder M."/>
            <person name="Bloem J."/>
            <person name="Labutti K."/>
            <person name="Salamov A."/>
            <person name="Andreopoulos B."/>
            <person name="Baker S."/>
            <person name="Barry K."/>
            <person name="Bills G."/>
            <person name="Bluhm B."/>
            <person name="Cannon C."/>
            <person name="Castanera R."/>
            <person name="Culley D."/>
            <person name="Daum C."/>
            <person name="Ezra D."/>
            <person name="Gonzalez J."/>
            <person name="Henrissat B."/>
            <person name="Kuo A."/>
            <person name="Liang C."/>
            <person name="Lipzen A."/>
            <person name="Lutzoni F."/>
            <person name="Magnuson J."/>
            <person name="Mondo S."/>
            <person name="Nolan M."/>
            <person name="Ohm R."/>
            <person name="Pangilinan J."/>
            <person name="Park H.-J."/>
            <person name="Ramirez L."/>
            <person name="Alfaro M."/>
            <person name="Sun H."/>
            <person name="Tritt A."/>
            <person name="Yoshinaga Y."/>
            <person name="Zwiers L.-H."/>
            <person name="Turgeon B."/>
            <person name="Goodwin S."/>
            <person name="Spatafora J."/>
            <person name="Crous P."/>
            <person name="Grigoriev I."/>
        </authorList>
    </citation>
    <scope>NUCLEOTIDE SEQUENCE</scope>
    <source>
        <strain evidence="2">CBS 113389</strain>
    </source>
</reference>